<name>A0A348WJ08_9RHOB</name>
<dbReference type="AlphaFoldDB" id="A0A348WJ08"/>
<evidence type="ECO:0008006" key="4">
    <source>
        <dbReference type="Google" id="ProtNLM"/>
    </source>
</evidence>
<proteinExistence type="predicted"/>
<dbReference type="RefSeq" id="WP_339854270.1">
    <property type="nucleotide sequence ID" value="NZ_CAXAXR010000008.1"/>
</dbReference>
<comment type="caution">
    <text evidence="2">The sequence shown here is derived from an EMBL/GenBank/DDBJ whole genome shotgun (WGS) entry which is preliminary data.</text>
</comment>
<protein>
    <recommendedName>
        <fullName evidence="4">DNA primase</fullName>
    </recommendedName>
</protein>
<evidence type="ECO:0000313" key="2">
    <source>
        <dbReference type="EMBL" id="HAR54520.1"/>
    </source>
</evidence>
<evidence type="ECO:0000256" key="1">
    <source>
        <dbReference type="SAM" id="SignalP"/>
    </source>
</evidence>
<feature type="signal peptide" evidence="1">
    <location>
        <begin position="1"/>
        <end position="21"/>
    </location>
</feature>
<evidence type="ECO:0000313" key="3">
    <source>
        <dbReference type="Proteomes" id="UP000264719"/>
    </source>
</evidence>
<sequence>MAVPVVALVAATSLSAVPAWAVSEADKAANCAATAVIVREAVAQRVAGQSSEQAQGYLTSDEAGVDDKFDSAIPMLVDWVYTLDEAHLTEDAAKAMETQCLEFKS</sequence>
<keyword evidence="1" id="KW-0732">Signal</keyword>
<gene>
    <name evidence="2" type="ORF">DCS45_21995</name>
</gene>
<accession>A0A348WJ08</accession>
<dbReference type="Proteomes" id="UP000264719">
    <property type="component" value="Unassembled WGS sequence"/>
</dbReference>
<dbReference type="EMBL" id="DMVW01000210">
    <property type="protein sequence ID" value="HAR54520.1"/>
    <property type="molecule type" value="Genomic_DNA"/>
</dbReference>
<organism evidence="2 3">
    <name type="scientific">Roseovarius nubinhibens</name>
    <dbReference type="NCBI Taxonomy" id="314263"/>
    <lineage>
        <taxon>Bacteria</taxon>
        <taxon>Pseudomonadati</taxon>
        <taxon>Pseudomonadota</taxon>
        <taxon>Alphaproteobacteria</taxon>
        <taxon>Rhodobacterales</taxon>
        <taxon>Roseobacteraceae</taxon>
        <taxon>Roseovarius</taxon>
    </lineage>
</organism>
<reference evidence="2 3" key="1">
    <citation type="journal article" date="2018" name="Nat. Biotechnol.">
        <title>A standardized bacterial taxonomy based on genome phylogeny substantially revises the tree of life.</title>
        <authorList>
            <person name="Parks D.H."/>
            <person name="Chuvochina M."/>
            <person name="Waite D.W."/>
            <person name="Rinke C."/>
            <person name="Skarshewski A."/>
            <person name="Chaumeil P.A."/>
            <person name="Hugenholtz P."/>
        </authorList>
    </citation>
    <scope>NUCLEOTIDE SEQUENCE [LARGE SCALE GENOMIC DNA]</scope>
    <source>
        <strain evidence="2">UBA9169</strain>
    </source>
</reference>
<feature type="chain" id="PRO_5016609164" description="DNA primase" evidence="1">
    <location>
        <begin position="22"/>
        <end position="105"/>
    </location>
</feature>